<organism evidence="1 2">
    <name type="scientific">Mollisia scopiformis</name>
    <name type="common">Conifer needle endophyte fungus</name>
    <name type="synonym">Phialocephala scopiformis</name>
    <dbReference type="NCBI Taxonomy" id="149040"/>
    <lineage>
        <taxon>Eukaryota</taxon>
        <taxon>Fungi</taxon>
        <taxon>Dikarya</taxon>
        <taxon>Ascomycota</taxon>
        <taxon>Pezizomycotina</taxon>
        <taxon>Leotiomycetes</taxon>
        <taxon>Helotiales</taxon>
        <taxon>Mollisiaceae</taxon>
        <taxon>Mollisia</taxon>
    </lineage>
</organism>
<accession>A0A194XFH2</accession>
<dbReference type="RefSeq" id="XP_018073239.1">
    <property type="nucleotide sequence ID" value="XM_018213005.1"/>
</dbReference>
<evidence type="ECO:0000313" key="1">
    <source>
        <dbReference type="EMBL" id="KUJ18884.1"/>
    </source>
</evidence>
<dbReference type="InParanoid" id="A0A194XFH2"/>
<dbReference type="GeneID" id="28822731"/>
<protein>
    <submittedName>
        <fullName evidence="1">Uncharacterized protein</fullName>
    </submittedName>
</protein>
<name>A0A194XFH2_MOLSC</name>
<gene>
    <name evidence="1" type="ORF">LY89DRAFT_667935</name>
</gene>
<evidence type="ECO:0000313" key="2">
    <source>
        <dbReference type="Proteomes" id="UP000070700"/>
    </source>
</evidence>
<sequence>MVVKAGKRSRKGRRSEREKYAKKFRFEGVERGDYVKGFIFDGVVRGTYPKKSSSGNLDLEATQRIAAQNTVPPTNNLNPNTTMLPNDEESASHVARILELLRQAPGPKSSAPVLPISGENEQIVSRILFLLKQAKSLPSNVNNPSPVVRDPNVPVSDAPVCDTKADNGSQNASPTALVAYSQELTTTESTQELDTMCLARDLGYGTGKLDISMFYDQFESTFGCKLIRNEVLEDLRGWCSPVTEVGFLGSRSAIEEAKAGVTRQQYFQAVLGGKWHKR</sequence>
<reference evidence="1 2" key="1">
    <citation type="submission" date="2015-10" db="EMBL/GenBank/DDBJ databases">
        <title>Full genome of DAOMC 229536 Phialocephala scopiformis, a fungal endophyte of spruce producing the potent anti-insectan compound rugulosin.</title>
        <authorList>
            <consortium name="DOE Joint Genome Institute"/>
            <person name="Walker A.K."/>
            <person name="Frasz S.L."/>
            <person name="Seifert K.A."/>
            <person name="Miller J.D."/>
            <person name="Mondo S.J."/>
            <person name="Labutti K."/>
            <person name="Lipzen A."/>
            <person name="Dockter R."/>
            <person name="Kennedy M."/>
            <person name="Grigoriev I.V."/>
            <person name="Spatafora J.W."/>
        </authorList>
    </citation>
    <scope>NUCLEOTIDE SEQUENCE [LARGE SCALE GENOMIC DNA]</scope>
    <source>
        <strain evidence="1 2">CBS 120377</strain>
    </source>
</reference>
<dbReference type="EMBL" id="KQ947412">
    <property type="protein sequence ID" value="KUJ18884.1"/>
    <property type="molecule type" value="Genomic_DNA"/>
</dbReference>
<keyword evidence="2" id="KW-1185">Reference proteome</keyword>
<dbReference type="KEGG" id="psco:LY89DRAFT_667935"/>
<dbReference type="AlphaFoldDB" id="A0A194XFH2"/>
<dbReference type="Proteomes" id="UP000070700">
    <property type="component" value="Unassembled WGS sequence"/>
</dbReference>
<proteinExistence type="predicted"/>